<proteinExistence type="predicted"/>
<name>A0A9Y2MW26_9PSEU</name>
<gene>
    <name evidence="2" type="ORF">QRX50_39080</name>
</gene>
<dbReference type="EMBL" id="CP127294">
    <property type="protein sequence ID" value="WIX77352.1"/>
    <property type="molecule type" value="Genomic_DNA"/>
</dbReference>
<dbReference type="KEGG" id="acab:QRX50_39080"/>
<evidence type="ECO:0000313" key="2">
    <source>
        <dbReference type="EMBL" id="WIX77352.1"/>
    </source>
</evidence>
<keyword evidence="1" id="KW-1133">Transmembrane helix</keyword>
<protein>
    <submittedName>
        <fullName evidence="2">Uncharacterized protein</fullName>
    </submittedName>
</protein>
<keyword evidence="3" id="KW-1185">Reference proteome</keyword>
<feature type="transmembrane region" description="Helical" evidence="1">
    <location>
        <begin position="186"/>
        <end position="204"/>
    </location>
</feature>
<reference evidence="2 3" key="1">
    <citation type="submission" date="2023-06" db="EMBL/GenBank/DDBJ databases">
        <authorList>
            <person name="Oyuntsetseg B."/>
            <person name="Kim S.B."/>
        </authorList>
    </citation>
    <scope>NUCLEOTIDE SEQUENCE [LARGE SCALE GENOMIC DNA]</scope>
    <source>
        <strain evidence="2 3">2-15</strain>
    </source>
</reference>
<evidence type="ECO:0000313" key="3">
    <source>
        <dbReference type="Proteomes" id="UP001236014"/>
    </source>
</evidence>
<dbReference type="RefSeq" id="WP_285968093.1">
    <property type="nucleotide sequence ID" value="NZ_CP127294.1"/>
</dbReference>
<dbReference type="AlphaFoldDB" id="A0A9Y2MW26"/>
<keyword evidence="1" id="KW-0812">Transmembrane</keyword>
<feature type="transmembrane region" description="Helical" evidence="1">
    <location>
        <begin position="105"/>
        <end position="127"/>
    </location>
</feature>
<sequence>MWDLLHAWREWFAGHDTAQLRVFGLAVLWWGRIGKTLEFLGGLTVVIDLLGRKRMETFHASLRHRRRRLARWVPYWVWAVLRRPVPAGAAPVAARPEAHEKGLRVAWFTGTAVLAFFLFAETHYAYAPPNDPMPLPIELMLIVILSPLVGGVVLGGGGYVLGLLLVEAFVVTTLGQLRTREGLESRLKWIGLAIFVFGFSMDLLSS</sequence>
<evidence type="ECO:0000256" key="1">
    <source>
        <dbReference type="SAM" id="Phobius"/>
    </source>
</evidence>
<dbReference type="Proteomes" id="UP001236014">
    <property type="component" value="Chromosome"/>
</dbReference>
<feature type="transmembrane region" description="Helical" evidence="1">
    <location>
        <begin position="139"/>
        <end position="166"/>
    </location>
</feature>
<keyword evidence="1" id="KW-0472">Membrane</keyword>
<organism evidence="2 3">
    <name type="scientific">Amycolatopsis carbonis</name>
    <dbReference type="NCBI Taxonomy" id="715471"/>
    <lineage>
        <taxon>Bacteria</taxon>
        <taxon>Bacillati</taxon>
        <taxon>Actinomycetota</taxon>
        <taxon>Actinomycetes</taxon>
        <taxon>Pseudonocardiales</taxon>
        <taxon>Pseudonocardiaceae</taxon>
        <taxon>Amycolatopsis</taxon>
    </lineage>
</organism>
<accession>A0A9Y2MW26</accession>